<evidence type="ECO:0000259" key="2">
    <source>
        <dbReference type="Pfam" id="PF02775"/>
    </source>
</evidence>
<dbReference type="GO" id="GO:0030976">
    <property type="term" value="F:thiamine pyrophosphate binding"/>
    <property type="evidence" value="ECO:0007669"/>
    <property type="project" value="InterPro"/>
</dbReference>
<dbReference type="SUPFAM" id="SSF52518">
    <property type="entry name" value="Thiamin diphosphate-binding fold (THDP-binding)"/>
    <property type="match status" value="1"/>
</dbReference>
<reference evidence="3 4" key="1">
    <citation type="submission" date="2018-05" db="EMBL/GenBank/DDBJ databases">
        <title>Rhodohalobacter halophilus gen. nov., sp. nov., a moderately halophilic member of the family Balneolaceae.</title>
        <authorList>
            <person name="Liu Z.-W."/>
        </authorList>
    </citation>
    <scope>NUCLEOTIDE SEQUENCE [LARGE SCALE GENOMIC DNA]</scope>
    <source>
        <strain evidence="3 4">8A47</strain>
    </source>
</reference>
<dbReference type="GO" id="GO:0044281">
    <property type="term" value="P:small molecule metabolic process"/>
    <property type="evidence" value="ECO:0007669"/>
    <property type="project" value="UniProtKB-ARBA"/>
</dbReference>
<dbReference type="Gene3D" id="3.40.50.970">
    <property type="match status" value="1"/>
</dbReference>
<dbReference type="InterPro" id="IPR011766">
    <property type="entry name" value="TPP_enzyme_TPP-bd"/>
</dbReference>
<protein>
    <submittedName>
        <fullName evidence="3">2-oxoacid:ferredoxin oxidoreductase subunit beta</fullName>
    </submittedName>
</protein>
<dbReference type="Proteomes" id="UP000245533">
    <property type="component" value="Unassembled WGS sequence"/>
</dbReference>
<dbReference type="Pfam" id="PF02775">
    <property type="entry name" value="TPP_enzyme_C"/>
    <property type="match status" value="1"/>
</dbReference>
<dbReference type="CDD" id="cd03375">
    <property type="entry name" value="TPP_OGFOR"/>
    <property type="match status" value="1"/>
</dbReference>
<feature type="domain" description="Thiamine pyrophosphate enzyme TPP-binding" evidence="2">
    <location>
        <begin position="67"/>
        <end position="211"/>
    </location>
</feature>
<organism evidence="3 4">
    <name type="scientific">Rhodohalobacter mucosus</name>
    <dbReference type="NCBI Taxonomy" id="2079485"/>
    <lineage>
        <taxon>Bacteria</taxon>
        <taxon>Pseudomonadati</taxon>
        <taxon>Balneolota</taxon>
        <taxon>Balneolia</taxon>
        <taxon>Balneolales</taxon>
        <taxon>Balneolaceae</taxon>
        <taxon>Rhodohalobacter</taxon>
    </lineage>
</organism>
<evidence type="ECO:0000313" key="3">
    <source>
        <dbReference type="EMBL" id="PWN08266.1"/>
    </source>
</evidence>
<dbReference type="RefSeq" id="WP_109644000.1">
    <property type="nucleotide sequence ID" value="NZ_QGGB01000001.1"/>
</dbReference>
<dbReference type="AlphaFoldDB" id="A0A316U3Z7"/>
<evidence type="ECO:0000256" key="1">
    <source>
        <dbReference type="ARBA" id="ARBA00023002"/>
    </source>
</evidence>
<proteinExistence type="predicted"/>
<gene>
    <name evidence="3" type="ORF">DDZ15_00160</name>
</gene>
<accession>A0A316U3Z7</accession>
<dbReference type="InterPro" id="IPR029061">
    <property type="entry name" value="THDP-binding"/>
</dbReference>
<comment type="caution">
    <text evidence="3">The sequence shown here is derived from an EMBL/GenBank/DDBJ whole genome shotgun (WGS) entry which is preliminary data.</text>
</comment>
<evidence type="ECO:0000313" key="4">
    <source>
        <dbReference type="Proteomes" id="UP000245533"/>
    </source>
</evidence>
<dbReference type="PANTHER" id="PTHR48084:SF4">
    <property type="entry name" value="2-OXOGLUTARATE OXIDOREDUCTASE SUBUNIT KORB"/>
    <property type="match status" value="1"/>
</dbReference>
<dbReference type="InterPro" id="IPR051457">
    <property type="entry name" value="2-oxoacid:Fd_oxidoreductase"/>
</dbReference>
<dbReference type="PANTHER" id="PTHR48084">
    <property type="entry name" value="2-OXOGLUTARATE OXIDOREDUCTASE SUBUNIT KORB-RELATED"/>
    <property type="match status" value="1"/>
</dbReference>
<name>A0A316U3Z7_9BACT</name>
<dbReference type="GO" id="GO:0045333">
    <property type="term" value="P:cellular respiration"/>
    <property type="evidence" value="ECO:0007669"/>
    <property type="project" value="UniProtKB-ARBA"/>
</dbReference>
<dbReference type="GO" id="GO:0016625">
    <property type="term" value="F:oxidoreductase activity, acting on the aldehyde or oxo group of donors, iron-sulfur protein as acceptor"/>
    <property type="evidence" value="ECO:0007669"/>
    <property type="project" value="UniProtKB-ARBA"/>
</dbReference>
<dbReference type="OrthoDB" id="9775140at2"/>
<keyword evidence="4" id="KW-1185">Reference proteome</keyword>
<dbReference type="EMBL" id="QGGB01000001">
    <property type="protein sequence ID" value="PWN08266.1"/>
    <property type="molecule type" value="Genomic_DNA"/>
</dbReference>
<sequence>MIDRHTGNGNGNSEGVSYTGKDFSSDQDVRWCPGCGDYTILKQVQTAMPEIGVRKEDIVFISGIGCAARFPYYMDTFGMHSIHGRAPAIATGLKITRPELSVWVISGDGDSLSIGGNHFLHLLRRNVNVNFLLFNNQIYGLTKGQYSPTSPEGSVFKSTPFGSIDHPVNPLALSLGADASFVARAMDRDPRHLKEMLLRAGNHRGTSMLEIYQNCIVFNDGAFELFTDKKSRPNEAIYLEHGKPLIFGSSDEKGVRLDGHKPEVVSLEDGNYSKDDLWIHDEQDRTKAHLLSRFFDQPQDGNQNFPRPFGVLYAVNRNCYDEGVNAQVEDVVSRKGIGDLDELIRGSETWVVE</sequence>
<keyword evidence="1" id="KW-0560">Oxidoreductase</keyword>